<proteinExistence type="predicted"/>
<gene>
    <name evidence="2" type="primary">fdx1</name>
</gene>
<dbReference type="Gene3D" id="3.30.70.20">
    <property type="match status" value="1"/>
</dbReference>
<feature type="domain" description="4Fe-4S ferredoxin-type" evidence="1">
    <location>
        <begin position="14"/>
        <end position="46"/>
    </location>
</feature>
<dbReference type="InterPro" id="IPR017896">
    <property type="entry name" value="4Fe4S_Fe-S-bd"/>
</dbReference>
<dbReference type="EMBL" id="MH308179">
    <property type="protein sequence ID" value="AZW07336.1"/>
    <property type="molecule type" value="Genomic_DNA"/>
</dbReference>
<reference evidence="2" key="1">
    <citation type="submission" date="2018-05" db="EMBL/GenBank/DDBJ databases">
        <authorList>
            <person name="Doerries M."/>
            <person name="Becker P.O."/>
            <person name="Rabus R."/>
        </authorList>
    </citation>
    <scope>NUCLEOTIDE SEQUENCE</scope>
    <source>
        <strain evidence="2">PCyN1</strain>
    </source>
</reference>
<feature type="non-terminal residue" evidence="2">
    <location>
        <position position="94"/>
    </location>
</feature>
<dbReference type="PROSITE" id="PS51379">
    <property type="entry name" value="4FE4S_FER_2"/>
    <property type="match status" value="1"/>
</dbReference>
<organism evidence="2">
    <name type="scientific">Aromatoleum aromaticum</name>
    <dbReference type="NCBI Taxonomy" id="551760"/>
    <lineage>
        <taxon>Bacteria</taxon>
        <taxon>Pseudomonadati</taxon>
        <taxon>Pseudomonadota</taxon>
        <taxon>Betaproteobacteria</taxon>
        <taxon>Rhodocyclales</taxon>
        <taxon>Rhodocyclaceae</taxon>
        <taxon>Aromatoleum</taxon>
    </lineage>
</organism>
<accession>A0A3Q9SY23</accession>
<reference evidence="2" key="2">
    <citation type="journal article" date="2019" name="Chemistry">
        <title>Stereochemical Insights into the Anaerobic Degradation of 4-Iso-propylbenzoyl-CoA in the Denitrifying Bacterium Strain pCyN1.</title>
        <authorList>
            <person name="Christoffers J."/>
            <person name="Kuppers J."/>
            <person name="Becker P."/>
            <person name="Jarling R."/>
            <person name="Dorries M."/>
            <person name="Cakic N."/>
            <person name="Schmidtmann M."/>
            <person name="Rabus R."/>
            <person name="Wilkes H."/>
        </authorList>
    </citation>
    <scope>NUCLEOTIDE SEQUENCE</scope>
    <source>
        <strain evidence="2">PCyN1</strain>
    </source>
</reference>
<evidence type="ECO:0000313" key="2">
    <source>
        <dbReference type="EMBL" id="AZW07336.1"/>
    </source>
</evidence>
<dbReference type="SUPFAM" id="SSF54862">
    <property type="entry name" value="4Fe-4S ferredoxins"/>
    <property type="match status" value="1"/>
</dbReference>
<dbReference type="RefSeq" id="WP_168954071.1">
    <property type="nucleotide sequence ID" value="NZ_CP091977.1"/>
</dbReference>
<protein>
    <submittedName>
        <fullName evidence="2">Ferredoxin</fullName>
    </submittedName>
</protein>
<name>A0A3Q9SY23_9RHOO</name>
<evidence type="ECO:0000259" key="1">
    <source>
        <dbReference type="PROSITE" id="PS51379"/>
    </source>
</evidence>
<sequence>MIANYGYKDGSGDYYISIDTDLCIECTAGRECLKACPKQMFEIMTDDYDDEVACVKAVNRRSLAYDCAGCKPAAGYSSLPCASACTPGAIKHSW</sequence>
<dbReference type="AlphaFoldDB" id="A0A3Q9SY23"/>